<dbReference type="EMBL" id="JAATLJ010000001">
    <property type="protein sequence ID" value="NIZ41234.1"/>
    <property type="molecule type" value="Genomic_DNA"/>
</dbReference>
<proteinExistence type="predicted"/>
<accession>A0A968KRZ9</accession>
<organism evidence="1 2">
    <name type="scientific">Entomospira entomophila</name>
    <dbReference type="NCBI Taxonomy" id="2719988"/>
    <lineage>
        <taxon>Bacteria</taxon>
        <taxon>Pseudomonadati</taxon>
        <taxon>Spirochaetota</taxon>
        <taxon>Spirochaetia</taxon>
        <taxon>Spirochaetales</taxon>
        <taxon>Spirochaetaceae</taxon>
        <taxon>Entomospira</taxon>
    </lineage>
</organism>
<evidence type="ECO:0000313" key="2">
    <source>
        <dbReference type="Proteomes" id="UP000711995"/>
    </source>
</evidence>
<comment type="caution">
    <text evidence="1">The sequence shown here is derived from an EMBL/GenBank/DDBJ whole genome shotgun (WGS) entry which is preliminary data.</text>
</comment>
<name>A0A968KRZ9_9SPIO</name>
<dbReference type="AlphaFoldDB" id="A0A968KRZ9"/>
<dbReference type="Proteomes" id="UP000711995">
    <property type="component" value="Unassembled WGS sequence"/>
</dbReference>
<sequence>MKQSTTHHKVYDWAILLQSLRSHHQLQVTLLTKSCNIQKSYLPLSSRTDTIQSIKPASLLHVLLHMRSEGFIHIHGVSESHPFLSIQHNLDRFSRFAFWAESLILSMNSGDDNHAFIFMQSLLHWLNIKSIPPVHLDSVFLYYFLLINGSLPETLHILPSFAHLNSLSITDLQQYLRILADNRQLYHSLSHLYQEYMPMMPKSFHQLRIYDSLA</sequence>
<reference evidence="1 2" key="1">
    <citation type="submission" date="2020-03" db="EMBL/GenBank/DDBJ databases">
        <title>Spirochaetal bacteria isolated from arthropods constitute a novel genus Entomospira genus novum within the order Spirochaetales.</title>
        <authorList>
            <person name="Grana-Miraglia L."/>
            <person name="Sikutova S."/>
            <person name="Fingerle V."/>
            <person name="Sing A."/>
            <person name="Castillo-Ramirez S."/>
            <person name="Margos G."/>
            <person name="Rudolf I."/>
        </authorList>
    </citation>
    <scope>NUCLEOTIDE SEQUENCE [LARGE SCALE GENOMIC DNA]</scope>
    <source>
        <strain evidence="1 2">BR193</strain>
    </source>
</reference>
<protein>
    <submittedName>
        <fullName evidence="1">Uncharacterized protein</fullName>
    </submittedName>
</protein>
<dbReference type="RefSeq" id="WP_167700802.1">
    <property type="nucleotide sequence ID" value="NZ_CP118174.1"/>
</dbReference>
<gene>
    <name evidence="1" type="ORF">HCT14_06920</name>
</gene>
<keyword evidence="2" id="KW-1185">Reference proteome</keyword>
<evidence type="ECO:0000313" key="1">
    <source>
        <dbReference type="EMBL" id="NIZ41234.1"/>
    </source>
</evidence>